<accession>A0A4S8MAN4</accession>
<gene>
    <name evidence="1" type="ORF">K435DRAFT_658872</name>
</gene>
<proteinExistence type="predicted"/>
<protein>
    <recommendedName>
        <fullName evidence="3">Endonuclease/exonuclease/phosphatase domain-containing protein</fullName>
    </recommendedName>
</protein>
<dbReference type="AlphaFoldDB" id="A0A4S8MAN4"/>
<evidence type="ECO:0008006" key="3">
    <source>
        <dbReference type="Google" id="ProtNLM"/>
    </source>
</evidence>
<dbReference type="InterPro" id="IPR036691">
    <property type="entry name" value="Endo/exonu/phosph_ase_sf"/>
</dbReference>
<sequence>MTLPAGTPTLEALSTGNFTRVDNVFCTEGLAERITRCDTIPSLRPTKTDHFPIITTFDVRAPLVDLKERLNWKTVKWKELCERLEEDLKSLGVPKEIRTEQEFWRRLRELNGVIEEVLQDRDIVAIMADSPHRRRWVSPVNTFTIDIGLITWFTNFFAR</sequence>
<keyword evidence="2" id="KW-1185">Reference proteome</keyword>
<dbReference type="SUPFAM" id="SSF56219">
    <property type="entry name" value="DNase I-like"/>
    <property type="match status" value="1"/>
</dbReference>
<dbReference type="OrthoDB" id="3261136at2759"/>
<reference evidence="1 2" key="1">
    <citation type="journal article" date="2019" name="Nat. Ecol. Evol.">
        <title>Megaphylogeny resolves global patterns of mushroom evolution.</title>
        <authorList>
            <person name="Varga T."/>
            <person name="Krizsan K."/>
            <person name="Foldi C."/>
            <person name="Dima B."/>
            <person name="Sanchez-Garcia M."/>
            <person name="Sanchez-Ramirez S."/>
            <person name="Szollosi G.J."/>
            <person name="Szarkandi J.G."/>
            <person name="Papp V."/>
            <person name="Albert L."/>
            <person name="Andreopoulos W."/>
            <person name="Angelini C."/>
            <person name="Antonin V."/>
            <person name="Barry K.W."/>
            <person name="Bougher N.L."/>
            <person name="Buchanan P."/>
            <person name="Buyck B."/>
            <person name="Bense V."/>
            <person name="Catcheside P."/>
            <person name="Chovatia M."/>
            <person name="Cooper J."/>
            <person name="Damon W."/>
            <person name="Desjardin D."/>
            <person name="Finy P."/>
            <person name="Geml J."/>
            <person name="Haridas S."/>
            <person name="Hughes K."/>
            <person name="Justo A."/>
            <person name="Karasinski D."/>
            <person name="Kautmanova I."/>
            <person name="Kiss B."/>
            <person name="Kocsube S."/>
            <person name="Kotiranta H."/>
            <person name="LaButti K.M."/>
            <person name="Lechner B.E."/>
            <person name="Liimatainen K."/>
            <person name="Lipzen A."/>
            <person name="Lukacs Z."/>
            <person name="Mihaltcheva S."/>
            <person name="Morgado L.N."/>
            <person name="Niskanen T."/>
            <person name="Noordeloos M.E."/>
            <person name="Ohm R.A."/>
            <person name="Ortiz-Santana B."/>
            <person name="Ovrebo C."/>
            <person name="Racz N."/>
            <person name="Riley R."/>
            <person name="Savchenko A."/>
            <person name="Shiryaev A."/>
            <person name="Soop K."/>
            <person name="Spirin V."/>
            <person name="Szebenyi C."/>
            <person name="Tomsovsky M."/>
            <person name="Tulloss R.E."/>
            <person name="Uehling J."/>
            <person name="Grigoriev I.V."/>
            <person name="Vagvolgyi C."/>
            <person name="Papp T."/>
            <person name="Martin F.M."/>
            <person name="Miettinen O."/>
            <person name="Hibbett D.S."/>
            <person name="Nagy L.G."/>
        </authorList>
    </citation>
    <scope>NUCLEOTIDE SEQUENCE [LARGE SCALE GENOMIC DNA]</scope>
    <source>
        <strain evidence="1 2">CBS 962.96</strain>
    </source>
</reference>
<evidence type="ECO:0000313" key="1">
    <source>
        <dbReference type="EMBL" id="THU99517.1"/>
    </source>
</evidence>
<evidence type="ECO:0000313" key="2">
    <source>
        <dbReference type="Proteomes" id="UP000297245"/>
    </source>
</evidence>
<dbReference type="Proteomes" id="UP000297245">
    <property type="component" value="Unassembled WGS sequence"/>
</dbReference>
<dbReference type="Gene3D" id="3.60.10.10">
    <property type="entry name" value="Endonuclease/exonuclease/phosphatase"/>
    <property type="match status" value="1"/>
</dbReference>
<name>A0A4S8MAN4_DENBC</name>
<organism evidence="1 2">
    <name type="scientific">Dendrothele bispora (strain CBS 962.96)</name>
    <dbReference type="NCBI Taxonomy" id="1314807"/>
    <lineage>
        <taxon>Eukaryota</taxon>
        <taxon>Fungi</taxon>
        <taxon>Dikarya</taxon>
        <taxon>Basidiomycota</taxon>
        <taxon>Agaricomycotina</taxon>
        <taxon>Agaricomycetes</taxon>
        <taxon>Agaricomycetidae</taxon>
        <taxon>Agaricales</taxon>
        <taxon>Agaricales incertae sedis</taxon>
        <taxon>Dendrothele</taxon>
    </lineage>
</organism>
<dbReference type="EMBL" id="ML179118">
    <property type="protein sequence ID" value="THU99517.1"/>
    <property type="molecule type" value="Genomic_DNA"/>
</dbReference>